<evidence type="ECO:0000256" key="4">
    <source>
        <dbReference type="ARBA" id="ARBA00023180"/>
    </source>
</evidence>
<dbReference type="OrthoDB" id="6508443at2759"/>
<evidence type="ECO:0000256" key="2">
    <source>
        <dbReference type="ARBA" id="ARBA00022487"/>
    </source>
</evidence>
<keyword evidence="3 5" id="KW-0378">Hydrolase</keyword>
<evidence type="ECO:0000313" key="9">
    <source>
        <dbReference type="Proteomes" id="UP000759131"/>
    </source>
</evidence>
<feature type="domain" description="Carboxylesterase type B" evidence="7">
    <location>
        <begin position="1"/>
        <end position="486"/>
    </location>
</feature>
<dbReference type="EMBL" id="CAJPIZ010027444">
    <property type="protein sequence ID" value="CAG2119250.1"/>
    <property type="molecule type" value="Genomic_DNA"/>
</dbReference>
<comment type="similarity">
    <text evidence="1 5">Belongs to the type-B carboxylesterase/lipase family.</text>
</comment>
<proteinExistence type="inferred from homology"/>
<dbReference type="SUPFAM" id="SSF53474">
    <property type="entry name" value="alpha/beta-Hydrolases"/>
    <property type="match status" value="1"/>
</dbReference>
<dbReference type="Proteomes" id="UP000759131">
    <property type="component" value="Unassembled WGS sequence"/>
</dbReference>
<dbReference type="GO" id="GO:0005886">
    <property type="term" value="C:plasma membrane"/>
    <property type="evidence" value="ECO:0007669"/>
    <property type="project" value="TreeGrafter"/>
</dbReference>
<dbReference type="GO" id="GO:0003990">
    <property type="term" value="F:acetylcholinesterase activity"/>
    <property type="evidence" value="ECO:0007669"/>
    <property type="project" value="TreeGrafter"/>
</dbReference>
<evidence type="ECO:0000256" key="6">
    <source>
        <dbReference type="SAM" id="MobiDB-lite"/>
    </source>
</evidence>
<dbReference type="EMBL" id="OC882019">
    <property type="protein sequence ID" value="CAD7642551.1"/>
    <property type="molecule type" value="Genomic_DNA"/>
</dbReference>
<evidence type="ECO:0000256" key="1">
    <source>
        <dbReference type="ARBA" id="ARBA00005964"/>
    </source>
</evidence>
<dbReference type="GO" id="GO:0006581">
    <property type="term" value="P:acetylcholine catabolic process"/>
    <property type="evidence" value="ECO:0007669"/>
    <property type="project" value="TreeGrafter"/>
</dbReference>
<accession>A0A7R9LL80</accession>
<dbReference type="InterPro" id="IPR029058">
    <property type="entry name" value="AB_hydrolase_fold"/>
</dbReference>
<dbReference type="PROSITE" id="PS00122">
    <property type="entry name" value="CARBOXYLESTERASE_B_1"/>
    <property type="match status" value="1"/>
</dbReference>
<dbReference type="Gene3D" id="3.40.50.1820">
    <property type="entry name" value="alpha/beta hydrolase"/>
    <property type="match status" value="1"/>
</dbReference>
<evidence type="ECO:0000259" key="7">
    <source>
        <dbReference type="Pfam" id="PF00135"/>
    </source>
</evidence>
<dbReference type="GO" id="GO:0019695">
    <property type="term" value="P:choline metabolic process"/>
    <property type="evidence" value="ECO:0007669"/>
    <property type="project" value="TreeGrafter"/>
</dbReference>
<feature type="region of interest" description="Disordered" evidence="6">
    <location>
        <begin position="40"/>
        <end position="59"/>
    </location>
</feature>
<dbReference type="AlphaFoldDB" id="A0A7R9LL80"/>
<organism evidence="8">
    <name type="scientific">Medioppia subpectinata</name>
    <dbReference type="NCBI Taxonomy" id="1979941"/>
    <lineage>
        <taxon>Eukaryota</taxon>
        <taxon>Metazoa</taxon>
        <taxon>Ecdysozoa</taxon>
        <taxon>Arthropoda</taxon>
        <taxon>Chelicerata</taxon>
        <taxon>Arachnida</taxon>
        <taxon>Acari</taxon>
        <taxon>Acariformes</taxon>
        <taxon>Sarcoptiformes</taxon>
        <taxon>Oribatida</taxon>
        <taxon>Brachypylina</taxon>
        <taxon>Oppioidea</taxon>
        <taxon>Oppiidae</taxon>
        <taxon>Medioppia</taxon>
    </lineage>
</organism>
<keyword evidence="4" id="KW-0325">Glycoprotein</keyword>
<gene>
    <name evidence="8" type="ORF">OSB1V03_LOCUS19199</name>
</gene>
<reference evidence="8" key="1">
    <citation type="submission" date="2020-11" db="EMBL/GenBank/DDBJ databases">
        <authorList>
            <person name="Tran Van P."/>
        </authorList>
    </citation>
    <scope>NUCLEOTIDE SEQUENCE</scope>
</reference>
<dbReference type="EC" id="3.1.1.-" evidence="5"/>
<dbReference type="PANTHER" id="PTHR43918:SF4">
    <property type="entry name" value="CARBOXYLIC ESTER HYDROLASE"/>
    <property type="match status" value="1"/>
</dbReference>
<dbReference type="InterPro" id="IPR002018">
    <property type="entry name" value="CarbesteraseB"/>
</dbReference>
<dbReference type="PANTHER" id="PTHR43918">
    <property type="entry name" value="ACETYLCHOLINESTERASE"/>
    <property type="match status" value="1"/>
</dbReference>
<dbReference type="GO" id="GO:0005615">
    <property type="term" value="C:extracellular space"/>
    <property type="evidence" value="ECO:0007669"/>
    <property type="project" value="TreeGrafter"/>
</dbReference>
<sequence>VRGQTVRVLDASVDQFLGIPYAEPPIGALRFAKPVPIQRPRDGVIDGTKPGKSCPQRGPLFTPNTYIQSEDCLVLNIWTPKTGNNNTNKSQLKPIMFYIYGGGLSTGSIDKFNGGPLASHGVVFVAANYRLGHLGFLYGDREDAPGNVGLYDQLLALKWVRENAEQFGGDRDQITIFGGSAGSWSVSAHILSPLSKGLFKRAIMQSGAHMYSKDRDVITKAEAIALGKRVAKDLNWDGKEDWVEFLRKANPNDLVQSVGPATFPVVGTEFLPTSAQNAFRQNKLHSDIDLMAGIATNEGSILSRGLLPTDGPMTVADFMASVKLADAMLHGLDCQRVADHYLSGVDTGSPTALRRAFNDFFGDLFMKYPTFVFARQMAATNGANCRGVYFYELTYQAPSVAQLYKCDDPDSGIGHAMEVPFVFGFPFAPNQPLPFTDTDRQFSKHVMRMWTNFAKYGKPDSGDWPQLVSGNVAKVLNLSPNPTVKVFDDPYAKHYDTFWKDYYL</sequence>
<keyword evidence="9" id="KW-1185">Reference proteome</keyword>
<dbReference type="Pfam" id="PF00135">
    <property type="entry name" value="COesterase"/>
    <property type="match status" value="1"/>
</dbReference>
<feature type="non-terminal residue" evidence="8">
    <location>
        <position position="1"/>
    </location>
</feature>
<evidence type="ECO:0000313" key="8">
    <source>
        <dbReference type="EMBL" id="CAD7642551.1"/>
    </source>
</evidence>
<keyword evidence="2" id="KW-0719">Serine esterase</keyword>
<dbReference type="InterPro" id="IPR019826">
    <property type="entry name" value="Carboxylesterase_B_AS"/>
</dbReference>
<protein>
    <recommendedName>
        <fullName evidence="5">Carboxylic ester hydrolase</fullName>
        <ecNumber evidence="5">3.1.1.-</ecNumber>
    </recommendedName>
</protein>
<evidence type="ECO:0000256" key="5">
    <source>
        <dbReference type="RuleBase" id="RU361235"/>
    </source>
</evidence>
<dbReference type="InterPro" id="IPR050654">
    <property type="entry name" value="AChE-related_enzymes"/>
</dbReference>
<name>A0A7R9LL80_9ACAR</name>
<evidence type="ECO:0000256" key="3">
    <source>
        <dbReference type="ARBA" id="ARBA00022801"/>
    </source>
</evidence>